<keyword evidence="1" id="KW-1133">Transmembrane helix</keyword>
<keyword evidence="3" id="KW-1185">Reference proteome</keyword>
<evidence type="ECO:0000313" key="2">
    <source>
        <dbReference type="EMBL" id="EPS59622.1"/>
    </source>
</evidence>
<dbReference type="GO" id="GO:0017022">
    <property type="term" value="F:myosin binding"/>
    <property type="evidence" value="ECO:0007669"/>
    <property type="project" value="InterPro"/>
</dbReference>
<sequence length="110" mass="12659">MASNRFATMLLRRTNKMTVILVYVALEWFLILVLLLNSLFSHLIVKYAEFFGLKPPCLWCTRIEHIIDPVNGNGNSHRDLLCEAHAEEVSKLGFCSIHRKLAESHDMCQD</sequence>
<proteinExistence type="predicted"/>
<dbReference type="AlphaFoldDB" id="S8DJF0"/>
<name>S8DJF0_9LAMI</name>
<dbReference type="OrthoDB" id="1888939at2759"/>
<evidence type="ECO:0000313" key="3">
    <source>
        <dbReference type="Proteomes" id="UP000015453"/>
    </source>
</evidence>
<protein>
    <submittedName>
        <fullName evidence="2">Uncharacterized protein</fullName>
    </submittedName>
</protein>
<feature type="transmembrane region" description="Helical" evidence="1">
    <location>
        <begin position="20"/>
        <end position="45"/>
    </location>
</feature>
<accession>S8DJF0</accession>
<gene>
    <name evidence="2" type="ORF">M569_15184</name>
</gene>
<feature type="non-terminal residue" evidence="2">
    <location>
        <position position="110"/>
    </location>
</feature>
<dbReference type="Proteomes" id="UP000015453">
    <property type="component" value="Unassembled WGS sequence"/>
</dbReference>
<comment type="caution">
    <text evidence="2">The sequence shown here is derived from an EMBL/GenBank/DDBJ whole genome shotgun (WGS) entry which is preliminary data.</text>
</comment>
<dbReference type="InterPro" id="IPR039306">
    <property type="entry name" value="MYOB"/>
</dbReference>
<dbReference type="EMBL" id="AUSU01008217">
    <property type="protein sequence ID" value="EPS59622.1"/>
    <property type="molecule type" value="Genomic_DNA"/>
</dbReference>
<dbReference type="PANTHER" id="PTHR31448:SF3">
    <property type="entry name" value="MYOSIN-BINDING PROTEIN 2"/>
    <property type="match status" value="1"/>
</dbReference>
<reference evidence="2 3" key="1">
    <citation type="journal article" date="2013" name="BMC Genomics">
        <title>The miniature genome of a carnivorous plant Genlisea aurea contains a low number of genes and short non-coding sequences.</title>
        <authorList>
            <person name="Leushkin E.V."/>
            <person name="Sutormin R.A."/>
            <person name="Nabieva E.R."/>
            <person name="Penin A.A."/>
            <person name="Kondrashov A.S."/>
            <person name="Logacheva M.D."/>
        </authorList>
    </citation>
    <scope>NUCLEOTIDE SEQUENCE [LARGE SCALE GENOMIC DNA]</scope>
</reference>
<dbReference type="PANTHER" id="PTHR31448">
    <property type="entry name" value="MYOSIN-BINDING PROTEIN 2"/>
    <property type="match status" value="1"/>
</dbReference>
<organism evidence="2 3">
    <name type="scientific">Genlisea aurea</name>
    <dbReference type="NCBI Taxonomy" id="192259"/>
    <lineage>
        <taxon>Eukaryota</taxon>
        <taxon>Viridiplantae</taxon>
        <taxon>Streptophyta</taxon>
        <taxon>Embryophyta</taxon>
        <taxon>Tracheophyta</taxon>
        <taxon>Spermatophyta</taxon>
        <taxon>Magnoliopsida</taxon>
        <taxon>eudicotyledons</taxon>
        <taxon>Gunneridae</taxon>
        <taxon>Pentapetalae</taxon>
        <taxon>asterids</taxon>
        <taxon>lamiids</taxon>
        <taxon>Lamiales</taxon>
        <taxon>Lentibulariaceae</taxon>
        <taxon>Genlisea</taxon>
    </lineage>
</organism>
<evidence type="ECO:0000256" key="1">
    <source>
        <dbReference type="SAM" id="Phobius"/>
    </source>
</evidence>
<keyword evidence="1" id="KW-0472">Membrane</keyword>
<keyword evidence="1" id="KW-0812">Transmembrane</keyword>